<dbReference type="PANTHER" id="PTHR32089:SF112">
    <property type="entry name" value="LYSOZYME-LIKE PROTEIN-RELATED"/>
    <property type="match status" value="1"/>
</dbReference>
<dbReference type="SUPFAM" id="SSF58104">
    <property type="entry name" value="Methyl-accepting chemotaxis protein (MCP) signaling domain"/>
    <property type="match status" value="1"/>
</dbReference>
<evidence type="ECO:0000313" key="14">
    <source>
        <dbReference type="EMBL" id="EMS70489.1"/>
    </source>
</evidence>
<dbReference type="PATRIC" id="fig|1195236.3.peg.4068"/>
<dbReference type="SMART" id="SM00304">
    <property type="entry name" value="HAMP"/>
    <property type="match status" value="1"/>
</dbReference>
<protein>
    <submittedName>
        <fullName evidence="14">Methyl-accepting chemotaxis protein</fullName>
    </submittedName>
</protein>
<evidence type="ECO:0000259" key="12">
    <source>
        <dbReference type="PROSITE" id="PS50111"/>
    </source>
</evidence>
<dbReference type="CDD" id="cd06225">
    <property type="entry name" value="HAMP"/>
    <property type="match status" value="1"/>
</dbReference>
<evidence type="ECO:0000256" key="9">
    <source>
        <dbReference type="PROSITE-ProRule" id="PRU00284"/>
    </source>
</evidence>
<reference evidence="14 15" key="1">
    <citation type="journal article" date="2013" name="Genome Announc.">
        <title>Draft Genome Sequence of the Cellulolytic, Mesophilic, Anaerobic Bacterium Clostridium termitidis Strain CT1112 (DSM 5398).</title>
        <authorList>
            <person name="Lal S."/>
            <person name="Ramachandran U."/>
            <person name="Zhang X."/>
            <person name="Munir R."/>
            <person name="Sparling R."/>
            <person name="Levin D.B."/>
        </authorList>
    </citation>
    <scope>NUCLEOTIDE SEQUENCE [LARGE SCALE GENOMIC DNA]</scope>
    <source>
        <strain evidence="14 15">CT1112</strain>
    </source>
</reference>
<comment type="subcellular location">
    <subcellularLocation>
        <location evidence="1">Cell membrane</location>
        <topology evidence="1">Multi-pass membrane protein</topology>
    </subcellularLocation>
</comment>
<dbReference type="CDD" id="cd12912">
    <property type="entry name" value="PDC2_MCP_like"/>
    <property type="match status" value="1"/>
</dbReference>
<dbReference type="Gene3D" id="1.10.8.500">
    <property type="entry name" value="HAMP domain in histidine kinase"/>
    <property type="match status" value="1"/>
</dbReference>
<dbReference type="Gene3D" id="1.10.287.950">
    <property type="entry name" value="Methyl-accepting chemotaxis protein"/>
    <property type="match status" value="1"/>
</dbReference>
<dbReference type="PROSITE" id="PS50885">
    <property type="entry name" value="HAMP"/>
    <property type="match status" value="1"/>
</dbReference>
<evidence type="ECO:0000256" key="3">
    <source>
        <dbReference type="ARBA" id="ARBA00022500"/>
    </source>
</evidence>
<dbReference type="GO" id="GO:0005886">
    <property type="term" value="C:plasma membrane"/>
    <property type="evidence" value="ECO:0007669"/>
    <property type="project" value="UniProtKB-SubCell"/>
</dbReference>
<dbReference type="Gene3D" id="3.30.450.20">
    <property type="entry name" value="PAS domain"/>
    <property type="match status" value="2"/>
</dbReference>
<feature type="transmembrane region" description="Helical" evidence="11">
    <location>
        <begin position="7"/>
        <end position="30"/>
    </location>
</feature>
<evidence type="ECO:0000256" key="4">
    <source>
        <dbReference type="ARBA" id="ARBA00022692"/>
    </source>
</evidence>
<dbReference type="Proteomes" id="UP000014155">
    <property type="component" value="Unassembled WGS sequence"/>
</dbReference>
<dbReference type="SMART" id="SM00283">
    <property type="entry name" value="MA"/>
    <property type="match status" value="1"/>
</dbReference>
<dbReference type="PROSITE" id="PS50111">
    <property type="entry name" value="CHEMOTAXIS_TRANSDUC_2"/>
    <property type="match status" value="1"/>
</dbReference>
<keyword evidence="10" id="KW-0175">Coiled coil</keyword>
<dbReference type="Pfam" id="PF00672">
    <property type="entry name" value="HAMP"/>
    <property type="match status" value="1"/>
</dbReference>
<keyword evidence="7 9" id="KW-0807">Transducer</keyword>
<dbReference type="AlphaFoldDB" id="S0FMY9"/>
<comment type="similarity">
    <text evidence="8">Belongs to the methyl-accepting chemotaxis (MCP) protein family.</text>
</comment>
<dbReference type="InterPro" id="IPR029151">
    <property type="entry name" value="Sensor-like_sf"/>
</dbReference>
<keyword evidence="5 11" id="KW-1133">Transmembrane helix</keyword>
<feature type="coiled-coil region" evidence="10">
    <location>
        <begin position="431"/>
        <end position="458"/>
    </location>
</feature>
<dbReference type="CDD" id="cd12913">
    <property type="entry name" value="PDC1_MCP_like"/>
    <property type="match status" value="1"/>
</dbReference>
<evidence type="ECO:0000256" key="10">
    <source>
        <dbReference type="SAM" id="Coils"/>
    </source>
</evidence>
<evidence type="ECO:0000256" key="8">
    <source>
        <dbReference type="ARBA" id="ARBA00029447"/>
    </source>
</evidence>
<feature type="domain" description="HAMP" evidence="13">
    <location>
        <begin position="302"/>
        <end position="355"/>
    </location>
</feature>
<dbReference type="GO" id="GO:0007165">
    <property type="term" value="P:signal transduction"/>
    <property type="evidence" value="ECO:0007669"/>
    <property type="project" value="UniProtKB-KW"/>
</dbReference>
<evidence type="ECO:0000256" key="1">
    <source>
        <dbReference type="ARBA" id="ARBA00004651"/>
    </source>
</evidence>
<dbReference type="EMBL" id="AORV01000054">
    <property type="protein sequence ID" value="EMS70489.1"/>
    <property type="molecule type" value="Genomic_DNA"/>
</dbReference>
<keyword evidence="15" id="KW-1185">Reference proteome</keyword>
<gene>
    <name evidence="14" type="ORF">CTER_3858</name>
</gene>
<keyword evidence="4 11" id="KW-0812">Transmembrane</keyword>
<evidence type="ECO:0000256" key="2">
    <source>
        <dbReference type="ARBA" id="ARBA00022475"/>
    </source>
</evidence>
<accession>S0FMY9</accession>
<sequence length="661" mass="71547">MKLKFKLVLLFIVVALISLIPVALLGYSFISNQAGKNIDSKLSVTAVGVVDKLNGWISENAKVVETIGLVINNAETKENITVEHLLALKAKTNSKNISDIYVGFEDGSFIDGSGWTPDKDYDPRTRAWYTGVKASPDGLHFSEPYLDKVTNKYAVSISYPLLDKSGKFYGVIAEDILLETITGMVTGLDVDGIGKGFLVDASGVVLAHHDKEIVNTNFKDNAQYKNLAAEVMSKEAGHIDYKYNGTNKIIEYKKIPSTNWVFALEVEADKAYSDIFALRNNFIFISLLTILVVILIALLVVLAILKPINAFKKALENAGRNRDLTVKFMPKTRDEIAEMAQAFNTFTDSIRNSFHSVVDVAKTVDSDVTGIVDKMESLNASVEDVSATTEELAAGMEETAASSEEMTASTAEIENAVGEIASKAQEGAKSAAEINNRAEELKATARQSQQAAHEIQASVDEKLRIAIEKSNAVAEISSLADEILQITSQTNLLALNAAIEAARAGEAGKGFAVVADEIRKLADDSKDTVVRIQGVTKTVIEAVENLKLSSGEVLEFIEGRVVQDYEKMVATGEQYSKDAAMINELVNDFSATSEELLASVQDVSKAIGEVTRAAGEGAEGTTNIAQKTSEIVEMTELVTRLAGNSQTGAEKLHYLISQFKL</sequence>
<feature type="domain" description="Methyl-accepting transducer" evidence="12">
    <location>
        <begin position="374"/>
        <end position="611"/>
    </location>
</feature>
<evidence type="ECO:0000256" key="11">
    <source>
        <dbReference type="SAM" id="Phobius"/>
    </source>
</evidence>
<organism evidence="14 15">
    <name type="scientific">Ruminiclostridium cellobioparum subsp. termitidis CT1112</name>
    <dbReference type="NCBI Taxonomy" id="1195236"/>
    <lineage>
        <taxon>Bacteria</taxon>
        <taxon>Bacillati</taxon>
        <taxon>Bacillota</taxon>
        <taxon>Clostridia</taxon>
        <taxon>Eubacteriales</taxon>
        <taxon>Oscillospiraceae</taxon>
        <taxon>Ruminiclostridium</taxon>
    </lineage>
</organism>
<evidence type="ECO:0000256" key="6">
    <source>
        <dbReference type="ARBA" id="ARBA00023136"/>
    </source>
</evidence>
<dbReference type="PANTHER" id="PTHR32089">
    <property type="entry name" value="METHYL-ACCEPTING CHEMOTAXIS PROTEIN MCPB"/>
    <property type="match status" value="1"/>
</dbReference>
<keyword evidence="3" id="KW-0145">Chemotaxis</keyword>
<dbReference type="Pfam" id="PF02743">
    <property type="entry name" value="dCache_1"/>
    <property type="match status" value="1"/>
</dbReference>
<dbReference type="InterPro" id="IPR003660">
    <property type="entry name" value="HAMP_dom"/>
</dbReference>
<dbReference type="GO" id="GO:0006935">
    <property type="term" value="P:chemotaxis"/>
    <property type="evidence" value="ECO:0007669"/>
    <property type="project" value="UniProtKB-KW"/>
</dbReference>
<evidence type="ECO:0000313" key="15">
    <source>
        <dbReference type="Proteomes" id="UP000014155"/>
    </source>
</evidence>
<proteinExistence type="inferred from homology"/>
<evidence type="ECO:0000259" key="13">
    <source>
        <dbReference type="PROSITE" id="PS50885"/>
    </source>
</evidence>
<dbReference type="InterPro" id="IPR004089">
    <property type="entry name" value="MCPsignal_dom"/>
</dbReference>
<evidence type="ECO:0000256" key="7">
    <source>
        <dbReference type="ARBA" id="ARBA00023224"/>
    </source>
</evidence>
<feature type="transmembrane region" description="Helical" evidence="11">
    <location>
        <begin position="282"/>
        <end position="305"/>
    </location>
</feature>
<comment type="caution">
    <text evidence="14">The sequence shown here is derived from an EMBL/GenBank/DDBJ whole genome shotgun (WGS) entry which is preliminary data.</text>
</comment>
<dbReference type="RefSeq" id="WP_004628423.1">
    <property type="nucleotide sequence ID" value="NZ_AORV01000054.1"/>
</dbReference>
<keyword evidence="2" id="KW-1003">Cell membrane</keyword>
<dbReference type="eggNOG" id="COG0840">
    <property type="taxonomic scope" value="Bacteria"/>
</dbReference>
<dbReference type="Pfam" id="PF00015">
    <property type="entry name" value="MCPsignal"/>
    <property type="match status" value="1"/>
</dbReference>
<name>S0FMY9_RUMCE</name>
<evidence type="ECO:0000256" key="5">
    <source>
        <dbReference type="ARBA" id="ARBA00022989"/>
    </source>
</evidence>
<keyword evidence="6 11" id="KW-0472">Membrane</keyword>
<dbReference type="InterPro" id="IPR033479">
    <property type="entry name" value="dCache_1"/>
</dbReference>
<dbReference type="STRING" id="1195236.CTER_3858"/>
<dbReference type="SUPFAM" id="SSF103190">
    <property type="entry name" value="Sensory domain-like"/>
    <property type="match status" value="1"/>
</dbReference>